<sequence length="493" mass="54938">MQSAWKLCCSGVPKRWIFALMTFFGIWLGNSIRVILSITITEMVPPKRSEFRSMVVMQENSGDHIPKNFTVPRDDIYDWDEHTQGIILSSYFWGYAAMQFPMGPLSERFGGKHLLGIGIFIPSLLTFLTPLSIQYAQSTALIVLRVIMGIVAGSMYPAVSTMIPKWTAPAERTKIASLILGGGTIGTVFGTTLPAMIIHYTGMGWSAVFYFFGTIGLLWYPLWLLLCTDKPEDHPCISETELKYLQDGCTLQKGPKSAPWSQIFRSTQFWAFVMGMVGNDWAYFLCANDLPKYFSSVVGFSIEHNGYLSALPYLGSWFISMLSCCLSDFILEKKWLSLTNTRKFFATGAIMGPAVFIMAASYAGYNQLLVVILFITGTSLMGCTYPSIMIAPFDISPNYAGTIMATGNGIAAVGGIFTPYFVGVLTPNQTLHEWRKVFSIGFVIGVITNVYYLIFAQAEVQEWNDPNFQKKNKNSPDVEKAGQIKTLDECARF</sequence>
<protein>
    <submittedName>
        <fullName evidence="1">Uncharacterized protein</fullName>
    </submittedName>
</protein>
<name>A0ACC2PC59_9HYME</name>
<reference evidence="1" key="1">
    <citation type="submission" date="2023-04" db="EMBL/GenBank/DDBJ databases">
        <title>A chromosome-level genome assembly of the parasitoid wasp Eretmocerus hayati.</title>
        <authorList>
            <person name="Zhong Y."/>
            <person name="Liu S."/>
            <person name="Liu Y."/>
        </authorList>
    </citation>
    <scope>NUCLEOTIDE SEQUENCE</scope>
    <source>
        <strain evidence="1">ZJU_SS_LIU_2023</strain>
    </source>
</reference>
<organism evidence="1 2">
    <name type="scientific">Eretmocerus hayati</name>
    <dbReference type="NCBI Taxonomy" id="131215"/>
    <lineage>
        <taxon>Eukaryota</taxon>
        <taxon>Metazoa</taxon>
        <taxon>Ecdysozoa</taxon>
        <taxon>Arthropoda</taxon>
        <taxon>Hexapoda</taxon>
        <taxon>Insecta</taxon>
        <taxon>Pterygota</taxon>
        <taxon>Neoptera</taxon>
        <taxon>Endopterygota</taxon>
        <taxon>Hymenoptera</taxon>
        <taxon>Apocrita</taxon>
        <taxon>Proctotrupomorpha</taxon>
        <taxon>Chalcidoidea</taxon>
        <taxon>Aphelinidae</taxon>
        <taxon>Aphelininae</taxon>
        <taxon>Eretmocerus</taxon>
    </lineage>
</organism>
<gene>
    <name evidence="1" type="ORF">QAD02_016991</name>
</gene>
<dbReference type="EMBL" id="CM056742">
    <property type="protein sequence ID" value="KAJ8681204.1"/>
    <property type="molecule type" value="Genomic_DNA"/>
</dbReference>
<accession>A0ACC2PC59</accession>
<dbReference type="Proteomes" id="UP001239111">
    <property type="component" value="Chromosome 2"/>
</dbReference>
<comment type="caution">
    <text evidence="1">The sequence shown here is derived from an EMBL/GenBank/DDBJ whole genome shotgun (WGS) entry which is preliminary data.</text>
</comment>
<keyword evidence="2" id="KW-1185">Reference proteome</keyword>
<evidence type="ECO:0000313" key="2">
    <source>
        <dbReference type="Proteomes" id="UP001239111"/>
    </source>
</evidence>
<proteinExistence type="predicted"/>
<evidence type="ECO:0000313" key="1">
    <source>
        <dbReference type="EMBL" id="KAJ8681204.1"/>
    </source>
</evidence>